<dbReference type="SUPFAM" id="SSF47598">
    <property type="entry name" value="Ribbon-helix-helix"/>
    <property type="match status" value="1"/>
</dbReference>
<comment type="caution">
    <text evidence="2">The sequence shown here is derived from an EMBL/GenBank/DDBJ whole genome shotgun (WGS) entry which is preliminary data.</text>
</comment>
<name>A0A7W6FT18_9HYPH</name>
<dbReference type="GO" id="GO:0006355">
    <property type="term" value="P:regulation of DNA-templated transcription"/>
    <property type="evidence" value="ECO:0007669"/>
    <property type="project" value="InterPro"/>
</dbReference>
<dbReference type="OrthoDB" id="6890552at2"/>
<dbReference type="Gene3D" id="1.10.1220.10">
    <property type="entry name" value="Met repressor-like"/>
    <property type="match status" value="1"/>
</dbReference>
<feature type="domain" description="Arc-like DNA binding" evidence="1">
    <location>
        <begin position="7"/>
        <end position="45"/>
    </location>
</feature>
<evidence type="ECO:0000259" key="1">
    <source>
        <dbReference type="Pfam" id="PF03869"/>
    </source>
</evidence>
<protein>
    <recommendedName>
        <fullName evidence="1">Arc-like DNA binding domain-containing protein</fullName>
    </recommendedName>
</protein>
<reference evidence="2 3" key="1">
    <citation type="submission" date="2020-08" db="EMBL/GenBank/DDBJ databases">
        <title>Genomic Encyclopedia of Type Strains, Phase IV (KMG-IV): sequencing the most valuable type-strain genomes for metagenomic binning, comparative biology and taxonomic classification.</title>
        <authorList>
            <person name="Goeker M."/>
        </authorList>
    </citation>
    <scope>NUCLEOTIDE SEQUENCE [LARGE SCALE GENOMIC DNA]</scope>
    <source>
        <strain evidence="2 3">DSM 25024</strain>
    </source>
</reference>
<dbReference type="RefSeq" id="WP_139224555.1">
    <property type="nucleotide sequence ID" value="NZ_FOOA01000001.1"/>
</dbReference>
<dbReference type="Proteomes" id="UP000531216">
    <property type="component" value="Unassembled WGS sequence"/>
</dbReference>
<evidence type="ECO:0000313" key="3">
    <source>
        <dbReference type="Proteomes" id="UP000531216"/>
    </source>
</evidence>
<dbReference type="Pfam" id="PF03869">
    <property type="entry name" value="Arc"/>
    <property type="match status" value="1"/>
</dbReference>
<accession>A0A7W6FT18</accession>
<dbReference type="InterPro" id="IPR013321">
    <property type="entry name" value="Arc_rbn_hlx_hlx"/>
</dbReference>
<organism evidence="2 3">
    <name type="scientific">Aureimonas phyllosphaerae</name>
    <dbReference type="NCBI Taxonomy" id="1166078"/>
    <lineage>
        <taxon>Bacteria</taxon>
        <taxon>Pseudomonadati</taxon>
        <taxon>Pseudomonadota</taxon>
        <taxon>Alphaproteobacteria</taxon>
        <taxon>Hyphomicrobiales</taxon>
        <taxon>Aurantimonadaceae</taxon>
        <taxon>Aureimonas</taxon>
    </lineage>
</organism>
<evidence type="ECO:0000313" key="2">
    <source>
        <dbReference type="EMBL" id="MBB3934275.1"/>
    </source>
</evidence>
<dbReference type="GO" id="GO:0003677">
    <property type="term" value="F:DNA binding"/>
    <property type="evidence" value="ECO:0007669"/>
    <property type="project" value="InterPro"/>
</dbReference>
<dbReference type="InterPro" id="IPR005569">
    <property type="entry name" value="Arc_DNA-bd_dom"/>
</dbReference>
<proteinExistence type="predicted"/>
<keyword evidence="3" id="KW-1185">Reference proteome</keyword>
<dbReference type="InterPro" id="IPR010985">
    <property type="entry name" value="Ribbon_hlx_hlx"/>
</dbReference>
<sequence length="97" mass="11477">MKRKFLDQYQLRMPEGLRDRIKLAADAADKSMNLLIVETLEAAFPDEKEQLRAALRLLDAKIAELPPERQAPLLEFRKQLWVDLWYEPLPREEDDDQ</sequence>
<gene>
    <name evidence="2" type="ORF">GGR05_000386</name>
</gene>
<dbReference type="AlphaFoldDB" id="A0A7W6FT18"/>
<dbReference type="EMBL" id="JACIDO010000001">
    <property type="protein sequence ID" value="MBB3934275.1"/>
    <property type="molecule type" value="Genomic_DNA"/>
</dbReference>